<name>A0A9P4ID98_9PEZI</name>
<organism evidence="4 5">
    <name type="scientific">Rhizodiscina lignyota</name>
    <dbReference type="NCBI Taxonomy" id="1504668"/>
    <lineage>
        <taxon>Eukaryota</taxon>
        <taxon>Fungi</taxon>
        <taxon>Dikarya</taxon>
        <taxon>Ascomycota</taxon>
        <taxon>Pezizomycotina</taxon>
        <taxon>Dothideomycetes</taxon>
        <taxon>Pleosporomycetidae</taxon>
        <taxon>Aulographales</taxon>
        <taxon>Rhizodiscinaceae</taxon>
        <taxon>Rhizodiscina</taxon>
    </lineage>
</organism>
<comment type="similarity">
    <text evidence="1">Belongs to the short-chain dehydrogenases/reductases (SDR) family.</text>
</comment>
<dbReference type="InterPro" id="IPR036291">
    <property type="entry name" value="NAD(P)-bd_dom_sf"/>
</dbReference>
<dbReference type="OrthoDB" id="5296at2759"/>
<evidence type="ECO:0000259" key="3">
    <source>
        <dbReference type="PROSITE" id="PS50222"/>
    </source>
</evidence>
<protein>
    <submittedName>
        <fullName evidence="4">NAD-dependent 15-hydroxyprostaglandin dehydrogenase</fullName>
    </submittedName>
</protein>
<comment type="caution">
    <text evidence="4">The sequence shown here is derived from an EMBL/GenBank/DDBJ whole genome shotgun (WGS) entry which is preliminary data.</text>
</comment>
<dbReference type="PANTHER" id="PTHR44229">
    <property type="entry name" value="15-HYDROXYPROSTAGLANDIN DEHYDROGENASE [NAD(+)]"/>
    <property type="match status" value="1"/>
</dbReference>
<dbReference type="InterPro" id="IPR002347">
    <property type="entry name" value="SDR_fam"/>
</dbReference>
<dbReference type="Pfam" id="PF00106">
    <property type="entry name" value="adh_short"/>
    <property type="match status" value="1"/>
</dbReference>
<keyword evidence="5" id="KW-1185">Reference proteome</keyword>
<gene>
    <name evidence="4" type="ORF">NA57DRAFT_76694</name>
</gene>
<dbReference type="PANTHER" id="PTHR44229:SF4">
    <property type="entry name" value="15-HYDROXYPROSTAGLANDIN DEHYDROGENASE [NAD(+)]"/>
    <property type="match status" value="1"/>
</dbReference>
<dbReference type="FunFam" id="3.40.50.720:FF:000643">
    <property type="entry name" value="Short chain dehydrogenase/reductase family oxidoreductase, putative"/>
    <property type="match status" value="1"/>
</dbReference>
<dbReference type="GO" id="GO:0005509">
    <property type="term" value="F:calcium ion binding"/>
    <property type="evidence" value="ECO:0007669"/>
    <property type="project" value="InterPro"/>
</dbReference>
<dbReference type="EMBL" id="ML978127">
    <property type="protein sequence ID" value="KAF2097893.1"/>
    <property type="molecule type" value="Genomic_DNA"/>
</dbReference>
<dbReference type="Gene3D" id="3.40.50.720">
    <property type="entry name" value="NAD(P)-binding Rossmann-like Domain"/>
    <property type="match status" value="1"/>
</dbReference>
<dbReference type="SUPFAM" id="SSF51735">
    <property type="entry name" value="NAD(P)-binding Rossmann-fold domains"/>
    <property type="match status" value="1"/>
</dbReference>
<reference evidence="4" key="1">
    <citation type="journal article" date="2020" name="Stud. Mycol.">
        <title>101 Dothideomycetes genomes: a test case for predicting lifestyles and emergence of pathogens.</title>
        <authorList>
            <person name="Haridas S."/>
            <person name="Albert R."/>
            <person name="Binder M."/>
            <person name="Bloem J."/>
            <person name="Labutti K."/>
            <person name="Salamov A."/>
            <person name="Andreopoulos B."/>
            <person name="Baker S."/>
            <person name="Barry K."/>
            <person name="Bills G."/>
            <person name="Bluhm B."/>
            <person name="Cannon C."/>
            <person name="Castanera R."/>
            <person name="Culley D."/>
            <person name="Daum C."/>
            <person name="Ezra D."/>
            <person name="Gonzalez J."/>
            <person name="Henrissat B."/>
            <person name="Kuo A."/>
            <person name="Liang C."/>
            <person name="Lipzen A."/>
            <person name="Lutzoni F."/>
            <person name="Magnuson J."/>
            <person name="Mondo S."/>
            <person name="Nolan M."/>
            <person name="Ohm R."/>
            <person name="Pangilinan J."/>
            <person name="Park H.-J."/>
            <person name="Ramirez L."/>
            <person name="Alfaro M."/>
            <person name="Sun H."/>
            <person name="Tritt A."/>
            <person name="Yoshinaga Y."/>
            <person name="Zwiers L.-H."/>
            <person name="Turgeon B."/>
            <person name="Goodwin S."/>
            <person name="Spatafora J."/>
            <person name="Crous P."/>
            <person name="Grigoriev I."/>
        </authorList>
    </citation>
    <scope>NUCLEOTIDE SEQUENCE</scope>
    <source>
        <strain evidence="4">CBS 133067</strain>
    </source>
</reference>
<dbReference type="PROSITE" id="PS50222">
    <property type="entry name" value="EF_HAND_2"/>
    <property type="match status" value="1"/>
</dbReference>
<dbReference type="AlphaFoldDB" id="A0A9P4ID98"/>
<dbReference type="InterPro" id="IPR002048">
    <property type="entry name" value="EF_hand_dom"/>
</dbReference>
<proteinExistence type="inferred from homology"/>
<keyword evidence="2" id="KW-0560">Oxidoreductase</keyword>
<evidence type="ECO:0000313" key="4">
    <source>
        <dbReference type="EMBL" id="KAF2097893.1"/>
    </source>
</evidence>
<feature type="domain" description="EF-hand" evidence="3">
    <location>
        <begin position="223"/>
        <end position="248"/>
    </location>
</feature>
<dbReference type="GO" id="GO:0005737">
    <property type="term" value="C:cytoplasm"/>
    <property type="evidence" value="ECO:0007669"/>
    <property type="project" value="TreeGrafter"/>
</dbReference>
<evidence type="ECO:0000313" key="5">
    <source>
        <dbReference type="Proteomes" id="UP000799772"/>
    </source>
</evidence>
<evidence type="ECO:0000256" key="2">
    <source>
        <dbReference type="ARBA" id="ARBA00023002"/>
    </source>
</evidence>
<accession>A0A9P4ID98</accession>
<dbReference type="GO" id="GO:0016616">
    <property type="term" value="F:oxidoreductase activity, acting on the CH-OH group of donors, NAD or NADP as acceptor"/>
    <property type="evidence" value="ECO:0007669"/>
    <property type="project" value="TreeGrafter"/>
</dbReference>
<dbReference type="Proteomes" id="UP000799772">
    <property type="component" value="Unassembled WGS sequence"/>
</dbReference>
<evidence type="ECO:0000256" key="1">
    <source>
        <dbReference type="ARBA" id="ARBA00006484"/>
    </source>
</evidence>
<sequence>MPFQVEGKTAIVTGAGSGINFAFAKLLLEKNCNVVVADLALRPEAEEHFKKFTKSPRAVFQKTDVTSWAALEAMFDVALKEFGQIDILCAGAGIFEPPMSNFWFPPGGRQSRDDPRGDRYLTMDINTTHPIRATQLAISHFLNPPRGQEKVSRSNPKRVVICGSVAGQVYGIGTPLYFASKHAITGFVRSLGELDDKLGIRVAAVAPGLVRTPLITEHPEKNRMVDFNKDEYITPEEVAQALLRLCIEDDLKGGTMLEVAARGRTRKVEAFNDPGPQGMGHTVSNADVVVQEVYELLGQNGWGESKL</sequence>
<dbReference type="PRINTS" id="PR00081">
    <property type="entry name" value="GDHRDH"/>
</dbReference>